<dbReference type="RefSeq" id="WP_007013585.1">
    <property type="nucleotide sequence ID" value="NZ_AGFM01000039.1"/>
</dbReference>
<evidence type="ECO:0000259" key="7">
    <source>
        <dbReference type="Pfam" id="PF00082"/>
    </source>
</evidence>
<keyword evidence="9" id="KW-1185">Reference proteome</keyword>
<sequence>MKTRNLKRCALVSAVLLLIAGPARAQLGLPLPGNPLGTLGQVTQDLGDIARDALEPVRDVARSARSLARERVQRLTRFARSNRETVELDDTGAPARRGEVLLIDPAGEDVARAEGAGYGVIEQGTIEGLGLAYARLSVPGGRSLGKAIRSLRKLLPEREITADQIHFPSGSALSVAASSAARADLPLGGTVGVIDGGIAGSDRLASQRGFAEGAPKASEHASAIASLLAGAGTARLYGADVYGDDPAGGNALAIAKAIGWMRQNAVPVVSISLVGPKNLLLAKAIAAARAHGMVVVAAVGNDGAAAPPAYPASYPGVVAVTGVDGKGRVLIEAGKALHLDYAAPGADMSALVPGRGRIPLRGTSFAAPLAAARIAARYPRLGSSVAALKAVDSEAVDGSGRTGRGVLCGACRKGA</sequence>
<feature type="domain" description="Peptidase S8/S53" evidence="7">
    <location>
        <begin position="215"/>
        <end position="376"/>
    </location>
</feature>
<feature type="chain" id="PRO_5003488325" evidence="6">
    <location>
        <begin position="26"/>
        <end position="415"/>
    </location>
</feature>
<dbReference type="PROSITE" id="PS51892">
    <property type="entry name" value="SUBTILASE"/>
    <property type="match status" value="1"/>
</dbReference>
<dbReference type="STRING" id="1088721.JI59_06720"/>
<feature type="active site" description="Charge relay system" evidence="5">
    <location>
        <position position="195"/>
    </location>
</feature>
<dbReference type="Gene3D" id="3.40.50.200">
    <property type="entry name" value="Peptidase S8/S53 domain"/>
    <property type="match status" value="1"/>
</dbReference>
<dbReference type="OrthoDB" id="5405281at2"/>
<dbReference type="PANTHER" id="PTHR43806">
    <property type="entry name" value="PEPTIDASE S8"/>
    <property type="match status" value="1"/>
</dbReference>
<evidence type="ECO:0000256" key="4">
    <source>
        <dbReference type="ARBA" id="ARBA00022825"/>
    </source>
</evidence>
<protein>
    <submittedName>
        <fullName evidence="8">Peptidase S8 and S53, subtilisin, kexin,sedolisin</fullName>
    </submittedName>
</protein>
<keyword evidence="2 5" id="KW-0645">Protease</keyword>
<gene>
    <name evidence="8" type="ORF">NSU_2674</name>
</gene>
<evidence type="ECO:0000256" key="2">
    <source>
        <dbReference type="ARBA" id="ARBA00022670"/>
    </source>
</evidence>
<accession>G6EEA3</accession>
<dbReference type="GO" id="GO:0004252">
    <property type="term" value="F:serine-type endopeptidase activity"/>
    <property type="evidence" value="ECO:0007669"/>
    <property type="project" value="UniProtKB-UniRule"/>
</dbReference>
<dbReference type="PANTHER" id="PTHR43806:SF11">
    <property type="entry name" value="CEREVISIN-RELATED"/>
    <property type="match status" value="1"/>
</dbReference>
<dbReference type="InterPro" id="IPR050131">
    <property type="entry name" value="Peptidase_S8_subtilisin-like"/>
</dbReference>
<keyword evidence="4 5" id="KW-0720">Serine protease</keyword>
<dbReference type="EMBL" id="AGFM01000039">
    <property type="protein sequence ID" value="EHJ60326.1"/>
    <property type="molecule type" value="Genomic_DNA"/>
</dbReference>
<dbReference type="GO" id="GO:0006508">
    <property type="term" value="P:proteolysis"/>
    <property type="evidence" value="ECO:0007669"/>
    <property type="project" value="UniProtKB-KW"/>
</dbReference>
<feature type="active site" description="Charge relay system" evidence="5">
    <location>
        <position position="364"/>
    </location>
</feature>
<keyword evidence="3 5" id="KW-0378">Hydrolase</keyword>
<organism evidence="8 9">
    <name type="scientific">Novosphingobium pentaromativorans US6-1</name>
    <dbReference type="NCBI Taxonomy" id="1088721"/>
    <lineage>
        <taxon>Bacteria</taxon>
        <taxon>Pseudomonadati</taxon>
        <taxon>Pseudomonadota</taxon>
        <taxon>Alphaproteobacteria</taxon>
        <taxon>Sphingomonadales</taxon>
        <taxon>Sphingomonadaceae</taxon>
        <taxon>Novosphingobium</taxon>
    </lineage>
</organism>
<evidence type="ECO:0000256" key="3">
    <source>
        <dbReference type="ARBA" id="ARBA00022801"/>
    </source>
</evidence>
<dbReference type="AlphaFoldDB" id="G6EEA3"/>
<proteinExistence type="inferred from homology"/>
<name>G6EEA3_9SPHN</name>
<dbReference type="SUPFAM" id="SSF52743">
    <property type="entry name" value="Subtilisin-like"/>
    <property type="match status" value="1"/>
</dbReference>
<dbReference type="KEGG" id="npn:JI59_06720"/>
<evidence type="ECO:0000256" key="5">
    <source>
        <dbReference type="PROSITE-ProRule" id="PRU01240"/>
    </source>
</evidence>
<reference evidence="8 9" key="1">
    <citation type="journal article" date="2012" name="J. Bacteriol.">
        <title>Genome sequence of benzo(a)pyrene-degrading bacterium Novosphingobium pentaromativorans US6-1.</title>
        <authorList>
            <person name="Luo Y.R."/>
            <person name="Kang S.G."/>
            <person name="Kim S.J."/>
            <person name="Kim M.R."/>
            <person name="Li N."/>
            <person name="Lee J.H."/>
            <person name="Kwon K.K."/>
        </authorList>
    </citation>
    <scope>NUCLEOTIDE SEQUENCE [LARGE SCALE GENOMIC DNA]</scope>
    <source>
        <strain evidence="8 9">US6-1</strain>
    </source>
</reference>
<comment type="similarity">
    <text evidence="1 5">Belongs to the peptidase S8 family.</text>
</comment>
<feature type="signal peptide" evidence="6">
    <location>
        <begin position="1"/>
        <end position="25"/>
    </location>
</feature>
<keyword evidence="6" id="KW-0732">Signal</keyword>
<dbReference type="Proteomes" id="UP000004030">
    <property type="component" value="Unassembled WGS sequence"/>
</dbReference>
<evidence type="ECO:0000313" key="8">
    <source>
        <dbReference type="EMBL" id="EHJ60326.1"/>
    </source>
</evidence>
<evidence type="ECO:0000256" key="6">
    <source>
        <dbReference type="SAM" id="SignalP"/>
    </source>
</evidence>
<dbReference type="eggNOG" id="COG1404">
    <property type="taxonomic scope" value="Bacteria"/>
</dbReference>
<dbReference type="InterPro" id="IPR036852">
    <property type="entry name" value="Peptidase_S8/S53_dom_sf"/>
</dbReference>
<comment type="caution">
    <text evidence="8">The sequence shown here is derived from an EMBL/GenBank/DDBJ whole genome shotgun (WGS) entry which is preliminary data.</text>
</comment>
<dbReference type="PATRIC" id="fig|1088721.3.peg.2644"/>
<feature type="active site" description="Charge relay system" evidence="5">
    <location>
        <position position="220"/>
    </location>
</feature>
<dbReference type="InterPro" id="IPR000209">
    <property type="entry name" value="Peptidase_S8/S53_dom"/>
</dbReference>
<evidence type="ECO:0000313" key="9">
    <source>
        <dbReference type="Proteomes" id="UP000004030"/>
    </source>
</evidence>
<evidence type="ECO:0000256" key="1">
    <source>
        <dbReference type="ARBA" id="ARBA00011073"/>
    </source>
</evidence>
<dbReference type="Pfam" id="PF00082">
    <property type="entry name" value="Peptidase_S8"/>
    <property type="match status" value="1"/>
</dbReference>